<evidence type="ECO:0000313" key="1">
    <source>
        <dbReference type="EMBL" id="SFZ83439.1"/>
    </source>
</evidence>
<accession>A0A2H1EAS0</accession>
<proteinExistence type="predicted"/>
<dbReference type="AlphaFoldDB" id="A0A2H1EAS0"/>
<gene>
    <name evidence="1" type="ORF">MARIT_2066</name>
</gene>
<reference evidence="1 2" key="1">
    <citation type="submission" date="2016-11" db="EMBL/GenBank/DDBJ databases">
        <authorList>
            <person name="Jaros S."/>
            <person name="Januszkiewicz K."/>
            <person name="Wedrychowicz H."/>
        </authorList>
    </citation>
    <scope>NUCLEOTIDE SEQUENCE [LARGE SCALE GENOMIC DNA]</scope>
    <source>
        <strain evidence="1">NCIMB 2154T</strain>
    </source>
</reference>
<dbReference type="RefSeq" id="WP_100211423.1">
    <property type="nucleotide sequence ID" value="NZ_CP138495.1"/>
</dbReference>
<keyword evidence="2" id="KW-1185">Reference proteome</keyword>
<dbReference type="InterPro" id="IPR041408">
    <property type="entry name" value="Hcp_Tssd"/>
</dbReference>
<dbReference type="STRING" id="1349785.GCA_000509405_01471"/>
<dbReference type="OrthoDB" id="955509at2"/>
<organism evidence="1 2">
    <name type="scientific">Tenacibaculum maritimum NCIMB 2154</name>
    <dbReference type="NCBI Taxonomy" id="1349785"/>
    <lineage>
        <taxon>Bacteria</taxon>
        <taxon>Pseudomonadati</taxon>
        <taxon>Bacteroidota</taxon>
        <taxon>Flavobacteriia</taxon>
        <taxon>Flavobacteriales</taxon>
        <taxon>Flavobacteriaceae</taxon>
        <taxon>Tenacibaculum</taxon>
    </lineage>
</organism>
<protein>
    <recommendedName>
        <fullName evidence="3">Glycine zipper family protein</fullName>
    </recommendedName>
</protein>
<dbReference type="KEGG" id="tmar:MARIT_2066"/>
<dbReference type="GeneID" id="47723552"/>
<dbReference type="Proteomes" id="UP000231564">
    <property type="component" value="Chromosome MARIT"/>
</dbReference>
<dbReference type="Pfam" id="PF17642">
    <property type="entry name" value="TssD"/>
    <property type="match status" value="1"/>
</dbReference>
<evidence type="ECO:0008006" key="3">
    <source>
        <dbReference type="Google" id="ProtNLM"/>
    </source>
</evidence>
<dbReference type="GO" id="GO:0033104">
    <property type="term" value="C:type VI protein secretion system complex"/>
    <property type="evidence" value="ECO:0007669"/>
    <property type="project" value="InterPro"/>
</dbReference>
<dbReference type="EMBL" id="LT634361">
    <property type="protein sequence ID" value="SFZ83439.1"/>
    <property type="molecule type" value="Genomic_DNA"/>
</dbReference>
<name>A0A2H1EAS0_9FLAO</name>
<evidence type="ECO:0000313" key="2">
    <source>
        <dbReference type="Proteomes" id="UP000231564"/>
    </source>
</evidence>
<sequence length="549" mass="61091">MSFVAKLIIENKEIDLLSYRFGFSKKVNEQSRPIQLTSFKGLEMEIEATESIYFEEWMTSERAIEKIELQIFYPYLNGGSKIMTFYDCYLIGFQTTFSNSNEEPMINRLKITSAGVKTPNSELEYTTDWRKTFSITEQYQTPVYETPVNEIQGEETEKQLKEEIIDSWWSSDFEGENKINKASIGETTYFHIKTKNIPDNTELNFNLIDQGVNIIGNKEKITVNYKTNVKNNKVVINLDLDPAWDEVFANEPDVDNLSVKLSWETTLNDIKNPLLTKENDFLEIVKEGHGFTFIIFEEILPSGKITRKVGVPPIKNTSMFFDRIIHGTPSEYFGMEAKAPNSAATIAEHVANNKPSKFLSASTLKSGAPTIEGTLHYIDKNKFEKSGGKIYSTSEIITHLEKYKEGLFTESAKARIDKLINVVKNTEQEVLLEGHVAPDMIKSKGTIRLVKGLRVVAVVGIVLSAYELGKATNESIEEDSSKPIVAEMIRQAGGWGGAIVGAKIGASAGATLSLVSGPGAILCGAIGGLVFGTAGYFGADWIADHINEN</sequence>